<dbReference type="AlphaFoldDB" id="A0A7X9LCI1"/>
<feature type="transmembrane region" description="Helical" evidence="1">
    <location>
        <begin position="33"/>
        <end position="54"/>
    </location>
</feature>
<reference evidence="2 3" key="1">
    <citation type="submission" date="2020-04" db="EMBL/GenBank/DDBJ databases">
        <title>MicrobeNet Type strains.</title>
        <authorList>
            <person name="Nicholson A.C."/>
        </authorList>
    </citation>
    <scope>NUCLEOTIDE SEQUENCE [LARGE SCALE GENOMIC DNA]</scope>
    <source>
        <strain evidence="2 3">DSM 22768</strain>
    </source>
</reference>
<evidence type="ECO:0000256" key="1">
    <source>
        <dbReference type="SAM" id="Phobius"/>
    </source>
</evidence>
<comment type="caution">
    <text evidence="2">The sequence shown here is derived from an EMBL/GenBank/DDBJ whole genome shotgun (WGS) entry which is preliminary data.</text>
</comment>
<gene>
    <name evidence="2" type="ORF">HHO37_01515</name>
</gene>
<protein>
    <recommendedName>
        <fullName evidence="4">PTS transporter</fullName>
    </recommendedName>
</protein>
<keyword evidence="1" id="KW-0812">Transmembrane</keyword>
<evidence type="ECO:0000313" key="3">
    <source>
        <dbReference type="Proteomes" id="UP000532121"/>
    </source>
</evidence>
<dbReference type="EMBL" id="JABASA010000002">
    <property type="protein sequence ID" value="NMD48379.1"/>
    <property type="molecule type" value="Genomic_DNA"/>
</dbReference>
<organism evidence="2 3">
    <name type="scientific">Streptococcus ratti</name>
    <dbReference type="NCBI Taxonomy" id="1341"/>
    <lineage>
        <taxon>Bacteria</taxon>
        <taxon>Bacillati</taxon>
        <taxon>Bacillota</taxon>
        <taxon>Bacilli</taxon>
        <taxon>Lactobacillales</taxon>
        <taxon>Streptococcaceae</taxon>
        <taxon>Streptococcus</taxon>
    </lineage>
</organism>
<accession>A0A7X9LCI1</accession>
<keyword evidence="1" id="KW-0472">Membrane</keyword>
<keyword evidence="1" id="KW-1133">Transmembrane helix</keyword>
<dbReference type="RefSeq" id="WP_193522920.1">
    <property type="nucleotide sequence ID" value="NZ_JABASA010000002.1"/>
</dbReference>
<feature type="transmembrane region" description="Helical" evidence="1">
    <location>
        <begin position="128"/>
        <end position="147"/>
    </location>
</feature>
<name>A0A7X9LCI1_STRRT</name>
<dbReference type="Proteomes" id="UP000532121">
    <property type="component" value="Unassembled WGS sequence"/>
</dbReference>
<feature type="transmembrane region" description="Helical" evidence="1">
    <location>
        <begin position="60"/>
        <end position="82"/>
    </location>
</feature>
<evidence type="ECO:0008006" key="4">
    <source>
        <dbReference type="Google" id="ProtNLM"/>
    </source>
</evidence>
<sequence>MSQQLYKEAKKADNQQLKQKISLKNNLFSRYLLFRYSLALFFFVNLYWILSLIYRPSAYFILPVILLFLIIAACAEQFKLYGAKEVYLEQTKRALKAQISVELLLLAVTMIPRQLPAAVPFFSDTVPAHIFFALVQLLGLLICCYNLRRIRQINNNEDKFYSRFHNHIEKYI</sequence>
<proteinExistence type="predicted"/>
<evidence type="ECO:0000313" key="2">
    <source>
        <dbReference type="EMBL" id="NMD48379.1"/>
    </source>
</evidence>